<protein>
    <submittedName>
        <fullName evidence="3">Morphogenetic protein associated with SpoVID</fullName>
    </submittedName>
</protein>
<dbReference type="SMART" id="SM00257">
    <property type="entry name" value="LysM"/>
    <property type="match status" value="1"/>
</dbReference>
<feature type="compositionally biased region" description="Pro residues" evidence="1">
    <location>
        <begin position="86"/>
        <end position="122"/>
    </location>
</feature>
<feature type="region of interest" description="Disordered" evidence="1">
    <location>
        <begin position="49"/>
        <end position="137"/>
    </location>
</feature>
<sequence>MHVHIVQKGDTLWKISRQYGVPFEEVKRLNAHLANPDYIVPGMKIFLPDHAKKGKGKPPAEHPYKDGRPKKPVKEKQEMESSELTPVPPPPPPMEKPAPPKPAPPKPAPPKPAPLPVPPPPPMEEESPMAPPPVMPEMEMPPMPHPCPPEKEAAIPMMPMPFCCMPVFDMSCMCGHMPYHHYPQMMHPYPQMPMQPYPEAHPYPAMPQMPAAPGYTLPVAEGMPEYAMPAEQESPDRGWKMSESSSYSSSLDVYMGNRHEQESPMADDLHVPQAPMHMYPAESPGGCGCGDGPSVPYPVQAAAWPYWPQPGFQPYPGHGHHHGHHQGQCCHVCGSPFGYGGY</sequence>
<organism evidence="3 4">
    <name type="scientific">Bhargavaea beijingensis</name>
    <dbReference type="NCBI Taxonomy" id="426756"/>
    <lineage>
        <taxon>Bacteria</taxon>
        <taxon>Bacillati</taxon>
        <taxon>Bacillota</taxon>
        <taxon>Bacilli</taxon>
        <taxon>Bacillales</taxon>
        <taxon>Caryophanaceae</taxon>
        <taxon>Bhargavaea</taxon>
    </lineage>
</organism>
<dbReference type="PROSITE" id="PS51782">
    <property type="entry name" value="LYSM"/>
    <property type="match status" value="1"/>
</dbReference>
<dbReference type="CDD" id="cd00118">
    <property type="entry name" value="LysM"/>
    <property type="match status" value="1"/>
</dbReference>
<dbReference type="InterPro" id="IPR018392">
    <property type="entry name" value="LysM"/>
</dbReference>
<reference evidence="3 4" key="1">
    <citation type="submission" date="2016-10" db="EMBL/GenBank/DDBJ databases">
        <authorList>
            <person name="de Groot N.N."/>
        </authorList>
    </citation>
    <scope>NUCLEOTIDE SEQUENCE [LARGE SCALE GENOMIC DNA]</scope>
    <source>
        <strain evidence="3 4">CGMCC 1.6762</strain>
    </source>
</reference>
<evidence type="ECO:0000259" key="2">
    <source>
        <dbReference type="PROSITE" id="PS51782"/>
    </source>
</evidence>
<evidence type="ECO:0000256" key="1">
    <source>
        <dbReference type="SAM" id="MobiDB-lite"/>
    </source>
</evidence>
<dbReference type="RefSeq" id="WP_218123194.1">
    <property type="nucleotide sequence ID" value="NZ_FNAR01000008.1"/>
</dbReference>
<evidence type="ECO:0000313" key="3">
    <source>
        <dbReference type="EMBL" id="SDE39533.1"/>
    </source>
</evidence>
<dbReference type="Proteomes" id="UP000198823">
    <property type="component" value="Unassembled WGS sequence"/>
</dbReference>
<gene>
    <name evidence="3" type="ORF">SAMN04488126_10811</name>
</gene>
<dbReference type="InterPro" id="IPR036779">
    <property type="entry name" value="LysM_dom_sf"/>
</dbReference>
<accession>A0A1G7CJW5</accession>
<evidence type="ECO:0000313" key="4">
    <source>
        <dbReference type="Proteomes" id="UP000198823"/>
    </source>
</evidence>
<feature type="domain" description="LysM" evidence="2">
    <location>
        <begin position="2"/>
        <end position="47"/>
    </location>
</feature>
<dbReference type="SUPFAM" id="SSF54106">
    <property type="entry name" value="LysM domain"/>
    <property type="match status" value="1"/>
</dbReference>
<dbReference type="Pfam" id="PF01476">
    <property type="entry name" value="LysM"/>
    <property type="match status" value="1"/>
</dbReference>
<feature type="compositionally biased region" description="Basic and acidic residues" evidence="1">
    <location>
        <begin position="58"/>
        <end position="79"/>
    </location>
</feature>
<proteinExistence type="predicted"/>
<name>A0A1G7CJW5_9BACL</name>
<dbReference type="EMBL" id="FNAR01000008">
    <property type="protein sequence ID" value="SDE39533.1"/>
    <property type="molecule type" value="Genomic_DNA"/>
</dbReference>
<dbReference type="AlphaFoldDB" id="A0A1G7CJW5"/>
<dbReference type="Gene3D" id="3.10.350.10">
    <property type="entry name" value="LysM domain"/>
    <property type="match status" value="1"/>
</dbReference>
<dbReference type="STRING" id="426756.SAMN04488126_10811"/>